<proteinExistence type="predicted"/>
<dbReference type="Gene3D" id="3.20.20.450">
    <property type="entry name" value="EAL domain"/>
    <property type="match status" value="1"/>
</dbReference>
<dbReference type="SMART" id="SM00052">
    <property type="entry name" value="EAL"/>
    <property type="match status" value="1"/>
</dbReference>
<sequence length="749" mass="80740">MTKAQRRKPAGAVPAHGAVPRPAGPVDPVDPDGPVSVPGAVNGVNRVNGSGPVSADPLEPAVAKLAARWVKAIRRIGFVPMGPDGLYALLRDLAAEFVRALHADPFDPEPAARVGAALAEAGLTDTGVLTASLGVLRNPPRAASVEKRAQRIADLHARLAGGYAAALRQRTLVEQEGLARAITAAHAQVEHQLWTSESRFRALFEGAAMAICIGDLDGRIIQANAAMARLLGYPLEELYRLEGPDFLHPDDLQSDRDLYAELVRGDRDHLRMEKAYFRKDGTVVWTDLTITLLRDSDGTPTNTVAMVEDITDRHQLEERLRHQALHDPLTGLPNRTYFAERLAEAFANPDPTAQVGLCYLDLDGFKRINDSLGHDVGDKLLVAVARRLQRTASTRGYQVARMGGDEFVILAEKANLDELTALADQVLYSLDLPVRSGPHGMRVSASIGIVVQPVSATGPAEILKAADLTLYRAKAAGRGRWACYDADLNAAQVARYALVEALPDAVQRGEFSLLYQPLVSLSSGRACGVEALLRWDHPDRGTLSPDSFIDLAEETGIISAIGTWVLREACRQGARWWRRFPERSFYVSVNVATAQTYDPALVGDVLSILDESGLPPTLLQLELTESAMLSSAGEPVEALRALAAAGIRIAIDDFGTGYSNLAYLRTLPVAGLKLARQFTDGLGRPVDTHIVKTLIELAHVLDLAVTAEGVETPDQLSQLKGMNCDVVQGWHLSMPLPADEMSAVLENGG</sequence>
<dbReference type="Pfam" id="PF00989">
    <property type="entry name" value="PAS"/>
    <property type="match status" value="1"/>
</dbReference>
<dbReference type="SUPFAM" id="SSF55073">
    <property type="entry name" value="Nucleotide cyclase"/>
    <property type="match status" value="1"/>
</dbReference>
<feature type="domain" description="PAS" evidence="2">
    <location>
        <begin position="196"/>
        <end position="266"/>
    </location>
</feature>
<comment type="caution">
    <text evidence="6">The sequence shown here is derived from an EMBL/GenBank/DDBJ whole genome shotgun (WGS) entry which is preliminary data.</text>
</comment>
<dbReference type="PROSITE" id="PS50113">
    <property type="entry name" value="PAC"/>
    <property type="match status" value="1"/>
</dbReference>
<dbReference type="Gene3D" id="3.30.450.20">
    <property type="entry name" value="PAS domain"/>
    <property type="match status" value="1"/>
</dbReference>
<dbReference type="CDD" id="cd01949">
    <property type="entry name" value="GGDEF"/>
    <property type="match status" value="1"/>
</dbReference>
<dbReference type="NCBIfam" id="TIGR00229">
    <property type="entry name" value="sensory_box"/>
    <property type="match status" value="1"/>
</dbReference>
<dbReference type="EMBL" id="BOPH01000011">
    <property type="protein sequence ID" value="GIJ65932.1"/>
    <property type="molecule type" value="Genomic_DNA"/>
</dbReference>
<dbReference type="InterPro" id="IPR013767">
    <property type="entry name" value="PAS_fold"/>
</dbReference>
<name>A0A8J3ZMZ6_9ACTN</name>
<gene>
    <name evidence="6" type="ORF">Voc01_008490</name>
</gene>
<dbReference type="NCBIfam" id="TIGR00254">
    <property type="entry name" value="GGDEF"/>
    <property type="match status" value="1"/>
</dbReference>
<evidence type="ECO:0000259" key="2">
    <source>
        <dbReference type="PROSITE" id="PS50112"/>
    </source>
</evidence>
<dbReference type="AlphaFoldDB" id="A0A8J3ZMZ6"/>
<reference evidence="6" key="1">
    <citation type="submission" date="2021-01" db="EMBL/GenBank/DDBJ databases">
        <title>Whole genome shotgun sequence of Virgisporangium ochraceum NBRC 16418.</title>
        <authorList>
            <person name="Komaki H."/>
            <person name="Tamura T."/>
        </authorList>
    </citation>
    <scope>NUCLEOTIDE SEQUENCE</scope>
    <source>
        <strain evidence="6">NBRC 16418</strain>
    </source>
</reference>
<dbReference type="SMART" id="SM00091">
    <property type="entry name" value="PAS"/>
    <property type="match status" value="1"/>
</dbReference>
<evidence type="ECO:0000259" key="3">
    <source>
        <dbReference type="PROSITE" id="PS50113"/>
    </source>
</evidence>
<organism evidence="6 7">
    <name type="scientific">Virgisporangium ochraceum</name>
    <dbReference type="NCBI Taxonomy" id="65505"/>
    <lineage>
        <taxon>Bacteria</taxon>
        <taxon>Bacillati</taxon>
        <taxon>Actinomycetota</taxon>
        <taxon>Actinomycetes</taxon>
        <taxon>Micromonosporales</taxon>
        <taxon>Micromonosporaceae</taxon>
        <taxon>Virgisporangium</taxon>
    </lineage>
</organism>
<dbReference type="CDD" id="cd01948">
    <property type="entry name" value="EAL"/>
    <property type="match status" value="1"/>
</dbReference>
<dbReference type="InterPro" id="IPR043128">
    <property type="entry name" value="Rev_trsase/Diguanyl_cyclase"/>
</dbReference>
<evidence type="ECO:0000313" key="7">
    <source>
        <dbReference type="Proteomes" id="UP000635606"/>
    </source>
</evidence>
<dbReference type="Gene3D" id="3.30.70.270">
    <property type="match status" value="1"/>
</dbReference>
<feature type="domain" description="EAL" evidence="4">
    <location>
        <begin position="495"/>
        <end position="749"/>
    </location>
</feature>
<dbReference type="Pfam" id="PF00563">
    <property type="entry name" value="EAL"/>
    <property type="match status" value="1"/>
</dbReference>
<keyword evidence="7" id="KW-1185">Reference proteome</keyword>
<accession>A0A8J3ZMZ6</accession>
<feature type="region of interest" description="Disordered" evidence="1">
    <location>
        <begin position="1"/>
        <end position="43"/>
    </location>
</feature>
<dbReference type="SUPFAM" id="SSF55785">
    <property type="entry name" value="PYP-like sensor domain (PAS domain)"/>
    <property type="match status" value="1"/>
</dbReference>
<evidence type="ECO:0000259" key="5">
    <source>
        <dbReference type="PROSITE" id="PS50887"/>
    </source>
</evidence>
<evidence type="ECO:0000313" key="6">
    <source>
        <dbReference type="EMBL" id="GIJ65932.1"/>
    </source>
</evidence>
<dbReference type="InterPro" id="IPR000160">
    <property type="entry name" value="GGDEF_dom"/>
</dbReference>
<dbReference type="InterPro" id="IPR052155">
    <property type="entry name" value="Biofilm_reg_signaling"/>
</dbReference>
<dbReference type="GO" id="GO:0006355">
    <property type="term" value="P:regulation of DNA-templated transcription"/>
    <property type="evidence" value="ECO:0007669"/>
    <property type="project" value="InterPro"/>
</dbReference>
<dbReference type="InterPro" id="IPR001610">
    <property type="entry name" value="PAC"/>
</dbReference>
<dbReference type="SUPFAM" id="SSF141868">
    <property type="entry name" value="EAL domain-like"/>
    <property type="match status" value="1"/>
</dbReference>
<evidence type="ECO:0000256" key="1">
    <source>
        <dbReference type="SAM" id="MobiDB-lite"/>
    </source>
</evidence>
<evidence type="ECO:0000259" key="4">
    <source>
        <dbReference type="PROSITE" id="PS50883"/>
    </source>
</evidence>
<dbReference type="SMART" id="SM00267">
    <property type="entry name" value="GGDEF"/>
    <property type="match status" value="1"/>
</dbReference>
<dbReference type="InterPro" id="IPR000014">
    <property type="entry name" value="PAS"/>
</dbReference>
<feature type="domain" description="PAC" evidence="3">
    <location>
        <begin position="270"/>
        <end position="322"/>
    </location>
</feature>
<protein>
    <submittedName>
        <fullName evidence="6">GGDEF domain-containing protein</fullName>
    </submittedName>
</protein>
<dbReference type="InterPro" id="IPR029787">
    <property type="entry name" value="Nucleotide_cyclase"/>
</dbReference>
<dbReference type="InterPro" id="IPR035965">
    <property type="entry name" value="PAS-like_dom_sf"/>
</dbReference>
<dbReference type="InterPro" id="IPR000700">
    <property type="entry name" value="PAS-assoc_C"/>
</dbReference>
<dbReference type="CDD" id="cd00130">
    <property type="entry name" value="PAS"/>
    <property type="match status" value="1"/>
</dbReference>
<dbReference type="PANTHER" id="PTHR44757">
    <property type="entry name" value="DIGUANYLATE CYCLASE DGCP"/>
    <property type="match status" value="1"/>
</dbReference>
<dbReference type="Proteomes" id="UP000635606">
    <property type="component" value="Unassembled WGS sequence"/>
</dbReference>
<dbReference type="PANTHER" id="PTHR44757:SF2">
    <property type="entry name" value="BIOFILM ARCHITECTURE MAINTENANCE PROTEIN MBAA"/>
    <property type="match status" value="1"/>
</dbReference>
<dbReference type="Pfam" id="PF00990">
    <property type="entry name" value="GGDEF"/>
    <property type="match status" value="1"/>
</dbReference>
<dbReference type="PROSITE" id="PS50883">
    <property type="entry name" value="EAL"/>
    <property type="match status" value="1"/>
</dbReference>
<feature type="domain" description="GGDEF" evidence="5">
    <location>
        <begin position="353"/>
        <end position="486"/>
    </location>
</feature>
<dbReference type="PROSITE" id="PS50112">
    <property type="entry name" value="PAS"/>
    <property type="match status" value="1"/>
</dbReference>
<dbReference type="InterPro" id="IPR001633">
    <property type="entry name" value="EAL_dom"/>
</dbReference>
<dbReference type="SMART" id="SM00086">
    <property type="entry name" value="PAC"/>
    <property type="match status" value="1"/>
</dbReference>
<dbReference type="PROSITE" id="PS50887">
    <property type="entry name" value="GGDEF"/>
    <property type="match status" value="1"/>
</dbReference>
<feature type="compositionally biased region" description="Low complexity" evidence="1">
    <location>
        <begin position="10"/>
        <end position="41"/>
    </location>
</feature>
<dbReference type="InterPro" id="IPR035919">
    <property type="entry name" value="EAL_sf"/>
</dbReference>